<dbReference type="AlphaFoldDB" id="A0A9P4QFV2"/>
<reference evidence="1" key="1">
    <citation type="journal article" date="2020" name="Stud. Mycol.">
        <title>101 Dothideomycetes genomes: a test case for predicting lifestyles and emergence of pathogens.</title>
        <authorList>
            <person name="Haridas S."/>
            <person name="Albert R."/>
            <person name="Binder M."/>
            <person name="Bloem J."/>
            <person name="Labutti K."/>
            <person name="Salamov A."/>
            <person name="Andreopoulos B."/>
            <person name="Baker S."/>
            <person name="Barry K."/>
            <person name="Bills G."/>
            <person name="Bluhm B."/>
            <person name="Cannon C."/>
            <person name="Castanera R."/>
            <person name="Culley D."/>
            <person name="Daum C."/>
            <person name="Ezra D."/>
            <person name="Gonzalez J."/>
            <person name="Henrissat B."/>
            <person name="Kuo A."/>
            <person name="Liang C."/>
            <person name="Lipzen A."/>
            <person name="Lutzoni F."/>
            <person name="Magnuson J."/>
            <person name="Mondo S."/>
            <person name="Nolan M."/>
            <person name="Ohm R."/>
            <person name="Pangilinan J."/>
            <person name="Park H.-J."/>
            <person name="Ramirez L."/>
            <person name="Alfaro M."/>
            <person name="Sun H."/>
            <person name="Tritt A."/>
            <person name="Yoshinaga Y."/>
            <person name="Zwiers L.-H."/>
            <person name="Turgeon B."/>
            <person name="Goodwin S."/>
            <person name="Spatafora J."/>
            <person name="Crous P."/>
            <person name="Grigoriev I."/>
        </authorList>
    </citation>
    <scope>NUCLEOTIDE SEQUENCE</scope>
    <source>
        <strain evidence="1">CBS 116435</strain>
    </source>
</reference>
<name>A0A9P4QFV2_9PEZI</name>
<organism evidence="1 2">
    <name type="scientific">Polychaeton citri CBS 116435</name>
    <dbReference type="NCBI Taxonomy" id="1314669"/>
    <lineage>
        <taxon>Eukaryota</taxon>
        <taxon>Fungi</taxon>
        <taxon>Dikarya</taxon>
        <taxon>Ascomycota</taxon>
        <taxon>Pezizomycotina</taxon>
        <taxon>Dothideomycetes</taxon>
        <taxon>Dothideomycetidae</taxon>
        <taxon>Capnodiales</taxon>
        <taxon>Capnodiaceae</taxon>
        <taxon>Polychaeton</taxon>
    </lineage>
</organism>
<dbReference type="EMBL" id="MU003773">
    <property type="protein sequence ID" value="KAF2724084.1"/>
    <property type="molecule type" value="Genomic_DNA"/>
</dbReference>
<dbReference type="Proteomes" id="UP000799441">
    <property type="component" value="Unassembled WGS sequence"/>
</dbReference>
<keyword evidence="2" id="KW-1185">Reference proteome</keyword>
<protein>
    <submittedName>
        <fullName evidence="1">Uncharacterized protein</fullName>
    </submittedName>
</protein>
<proteinExistence type="predicted"/>
<comment type="caution">
    <text evidence="1">The sequence shown here is derived from an EMBL/GenBank/DDBJ whole genome shotgun (WGS) entry which is preliminary data.</text>
</comment>
<gene>
    <name evidence="1" type="ORF">K431DRAFT_165141</name>
</gene>
<sequence length="110" mass="12672">MEARRWRDDSRHMTTVAGRLDGYMSSPSVRGMYTTSAEHYPPSGACYCKQTFYFRREPACFEHTLRERTVLVLVLCGCGCGGHSNDRLCREGRLKSVLYIDGVAEYWKYT</sequence>
<evidence type="ECO:0000313" key="2">
    <source>
        <dbReference type="Proteomes" id="UP000799441"/>
    </source>
</evidence>
<accession>A0A9P4QFV2</accession>
<evidence type="ECO:0000313" key="1">
    <source>
        <dbReference type="EMBL" id="KAF2724084.1"/>
    </source>
</evidence>